<protein>
    <submittedName>
        <fullName evidence="1">Ferredoxin</fullName>
    </submittedName>
</protein>
<proteinExistence type="predicted"/>
<dbReference type="KEGG" id="taw:EI545_07840"/>
<reference evidence="1 2" key="1">
    <citation type="submission" date="2018-12" db="EMBL/GenBank/DDBJ databases">
        <title>Complete genome sequencing of Tabrizicola sp. K13M18.</title>
        <authorList>
            <person name="Bae J.-W."/>
        </authorList>
    </citation>
    <scope>NUCLEOTIDE SEQUENCE [LARGE SCALE GENOMIC DNA]</scope>
    <source>
        <strain evidence="1 2">K13M18</strain>
    </source>
</reference>
<accession>A0A3S8U5D4</accession>
<dbReference type="AlphaFoldDB" id="A0A3S8U5D4"/>
<keyword evidence="2" id="KW-1185">Reference proteome</keyword>
<dbReference type="OrthoDB" id="8279740at2"/>
<name>A0A3S8U5D4_9RHOB</name>
<dbReference type="EMBL" id="CP034328">
    <property type="protein sequence ID" value="AZL58755.1"/>
    <property type="molecule type" value="Genomic_DNA"/>
</dbReference>
<evidence type="ECO:0000313" key="2">
    <source>
        <dbReference type="Proteomes" id="UP000282002"/>
    </source>
</evidence>
<dbReference type="Proteomes" id="UP000282002">
    <property type="component" value="Chromosome"/>
</dbReference>
<evidence type="ECO:0000313" key="1">
    <source>
        <dbReference type="EMBL" id="AZL58755.1"/>
    </source>
</evidence>
<sequence length="229" mass="24510">MAGRPTDATGLGAVASLSTLTARLSAERLEVLGGFAVDQDEAGLPAGTRTVLLLGPLEPGFWPHLTAQPEWDGQPDPVDRWSRRVIGRLACDLGAKALFPFGGPPYHPFYAWALRTGQVWDSPVRLLVHARQGLMVSFRGALALKEAVAVPAPAPRPCDTCPAPCLTACPAKALTGAGYDVPACHAFLNRAEGQDCMTGGCQVRRACPLSQSYARLPKQSAYHMRQFHK</sequence>
<gene>
    <name evidence="1" type="ORF">EI545_07840</name>
</gene>
<organism evidence="1 2">
    <name type="scientific">Tabrizicola piscis</name>
    <dbReference type="NCBI Taxonomy" id="2494374"/>
    <lineage>
        <taxon>Bacteria</taxon>
        <taxon>Pseudomonadati</taxon>
        <taxon>Pseudomonadota</taxon>
        <taxon>Alphaproteobacteria</taxon>
        <taxon>Rhodobacterales</taxon>
        <taxon>Paracoccaceae</taxon>
        <taxon>Tabrizicola</taxon>
    </lineage>
</organism>